<dbReference type="Proteomes" id="UP000187609">
    <property type="component" value="Unassembled WGS sequence"/>
</dbReference>
<keyword evidence="2" id="KW-1185">Reference proteome</keyword>
<evidence type="ECO:0000313" key="1">
    <source>
        <dbReference type="EMBL" id="OIT02639.1"/>
    </source>
</evidence>
<sequence>MDEEELSEEEWHITNNLKKFEFILCVRLNTVCWRLNEKGKLEVTVIDRPRLRKKIATLTGCLADVGYQFKKNKWLPCWP</sequence>
<gene>
    <name evidence="1" type="ORF">A4A49_10963</name>
</gene>
<dbReference type="EMBL" id="MJEQ01037188">
    <property type="protein sequence ID" value="OIT02639.1"/>
    <property type="molecule type" value="Genomic_DNA"/>
</dbReference>
<dbReference type="Gramene" id="OIT02639">
    <property type="protein sequence ID" value="OIT02639"/>
    <property type="gene ID" value="A4A49_10963"/>
</dbReference>
<name>A0A1J6IY74_NICAT</name>
<protein>
    <submittedName>
        <fullName evidence="1">Uncharacterized protein</fullName>
    </submittedName>
</protein>
<proteinExistence type="predicted"/>
<accession>A0A1J6IY74</accession>
<comment type="caution">
    <text evidence="1">The sequence shown here is derived from an EMBL/GenBank/DDBJ whole genome shotgun (WGS) entry which is preliminary data.</text>
</comment>
<evidence type="ECO:0000313" key="2">
    <source>
        <dbReference type="Proteomes" id="UP000187609"/>
    </source>
</evidence>
<dbReference type="AlphaFoldDB" id="A0A1J6IY74"/>
<organism evidence="1 2">
    <name type="scientific">Nicotiana attenuata</name>
    <name type="common">Coyote tobacco</name>
    <dbReference type="NCBI Taxonomy" id="49451"/>
    <lineage>
        <taxon>Eukaryota</taxon>
        <taxon>Viridiplantae</taxon>
        <taxon>Streptophyta</taxon>
        <taxon>Embryophyta</taxon>
        <taxon>Tracheophyta</taxon>
        <taxon>Spermatophyta</taxon>
        <taxon>Magnoliopsida</taxon>
        <taxon>eudicotyledons</taxon>
        <taxon>Gunneridae</taxon>
        <taxon>Pentapetalae</taxon>
        <taxon>asterids</taxon>
        <taxon>lamiids</taxon>
        <taxon>Solanales</taxon>
        <taxon>Solanaceae</taxon>
        <taxon>Nicotianoideae</taxon>
        <taxon>Nicotianeae</taxon>
        <taxon>Nicotiana</taxon>
    </lineage>
</organism>
<reference evidence="1" key="1">
    <citation type="submission" date="2016-11" db="EMBL/GenBank/DDBJ databases">
        <title>The genome of Nicotiana attenuata.</title>
        <authorList>
            <person name="Xu S."/>
            <person name="Brockmoeller T."/>
            <person name="Gaquerel E."/>
            <person name="Navarro A."/>
            <person name="Kuhl H."/>
            <person name="Gase K."/>
            <person name="Ling Z."/>
            <person name="Zhou W."/>
            <person name="Kreitzer C."/>
            <person name="Stanke M."/>
            <person name="Tang H."/>
            <person name="Lyons E."/>
            <person name="Pandey P."/>
            <person name="Pandey S.P."/>
            <person name="Timmermann B."/>
            <person name="Baldwin I.T."/>
        </authorList>
    </citation>
    <scope>NUCLEOTIDE SEQUENCE [LARGE SCALE GENOMIC DNA]</scope>
    <source>
        <strain evidence="1">UT</strain>
    </source>
</reference>